<dbReference type="Proteomes" id="UP000886848">
    <property type="component" value="Chromosome"/>
</dbReference>
<reference evidence="1" key="1">
    <citation type="journal article" date="2021" name="Microorganisms">
        <title>The Ever-Expanding Pseudomonas Genus: Description of 43 New Species and Partition of the Pseudomonas putida Group.</title>
        <authorList>
            <person name="Girard L."/>
            <person name="Lood C."/>
            <person name="Hofte M."/>
            <person name="Vandamme P."/>
            <person name="Rokni-Zadeh H."/>
            <person name="van Noort V."/>
            <person name="Lavigne R."/>
            <person name="De Mot R."/>
        </authorList>
    </citation>
    <scope>NUCLEOTIDE SEQUENCE</scope>
    <source>
        <strain evidence="1">SWRI132</strain>
    </source>
</reference>
<protein>
    <submittedName>
        <fullName evidence="1">Uncharacterized protein</fullName>
    </submittedName>
</protein>
<proteinExistence type="predicted"/>
<keyword evidence="2" id="KW-1185">Reference proteome</keyword>
<evidence type="ECO:0000313" key="1">
    <source>
        <dbReference type="EMBL" id="QXH65067.1"/>
    </source>
</evidence>
<sequence>MLDKHIGNGLCSCACIAQGHRQWGGCGGGVEPLGLADAGGGEFFYRIDPVGGALPLLGQLGAWNPGNGPLFQIDFINGFTCHAGGFNQQRLVFFFECSAE</sequence>
<dbReference type="RefSeq" id="WP_217855053.1">
    <property type="nucleotide sequence ID" value="NZ_CP077079.1"/>
</dbReference>
<accession>A0ABX8NUR0</accession>
<gene>
    <name evidence="1" type="ORF">KSS96_15685</name>
</gene>
<dbReference type="EMBL" id="CP077079">
    <property type="protein sequence ID" value="QXH65067.1"/>
    <property type="molecule type" value="Genomic_DNA"/>
</dbReference>
<evidence type="ECO:0000313" key="2">
    <source>
        <dbReference type="Proteomes" id="UP000886848"/>
    </source>
</evidence>
<organism evidence="1 2">
    <name type="scientific">Pseudomonas asgharzadehiana</name>
    <dbReference type="NCBI Taxonomy" id="2842349"/>
    <lineage>
        <taxon>Bacteria</taxon>
        <taxon>Pseudomonadati</taxon>
        <taxon>Pseudomonadota</taxon>
        <taxon>Gammaproteobacteria</taxon>
        <taxon>Pseudomonadales</taxon>
        <taxon>Pseudomonadaceae</taxon>
        <taxon>Pseudomonas</taxon>
    </lineage>
</organism>
<name>A0ABX8NUR0_9PSED</name>